<protein>
    <submittedName>
        <fullName evidence="8">Chain length determinant protein (Polysaccharide antigen chain regulator)</fullName>
    </submittedName>
</protein>
<keyword evidence="2" id="KW-1003">Cell membrane</keyword>
<feature type="transmembrane region" description="Helical" evidence="6">
    <location>
        <begin position="344"/>
        <end position="363"/>
    </location>
</feature>
<organism evidence="8 9">
    <name type="scientific">Thiogranum longum</name>
    <dbReference type="NCBI Taxonomy" id="1537524"/>
    <lineage>
        <taxon>Bacteria</taxon>
        <taxon>Pseudomonadati</taxon>
        <taxon>Pseudomonadota</taxon>
        <taxon>Gammaproteobacteria</taxon>
        <taxon>Chromatiales</taxon>
        <taxon>Ectothiorhodospiraceae</taxon>
        <taxon>Thiogranum</taxon>
    </lineage>
</organism>
<dbReference type="Proteomes" id="UP000295707">
    <property type="component" value="Unassembled WGS sequence"/>
</dbReference>
<evidence type="ECO:0000256" key="4">
    <source>
        <dbReference type="ARBA" id="ARBA00022989"/>
    </source>
</evidence>
<dbReference type="InterPro" id="IPR050445">
    <property type="entry name" value="Bact_polysacc_biosynth/exp"/>
</dbReference>
<sequence>MDPESRSVDSRSGGQPVPVCVVPYTNSESEISLVDLWRIIAARKYLVLMSVLVAVALATVYVFVAEPSYRAEANLLPPQQQDIQALAVNINGSSDLGVERYTPELVYQAFLKNLRSKGLRREFFDANDLVMHYLNDASDKDANIDRVFDRKFNVNLQVQEDKADPSLAVVSLSDTDPQLASQWLNQLVEFADKRTVRQLVNDVNSAIRSEIDGIQRQMDSKLKLAAQRRFDRINQLREALRIAKETAATGASVSPVVPGKKQPNIVVSTGQMPLYMRGEEALKAEISVLESRKSDEPFIPALRNLQERKAFLDGALIDAGQLSSITIDMAARVPYKAEKPRKSFVFLLASVLGLMFGIFAAMISEVFNHSRQ</sequence>
<evidence type="ECO:0000256" key="1">
    <source>
        <dbReference type="ARBA" id="ARBA00004651"/>
    </source>
</evidence>
<dbReference type="InterPro" id="IPR003856">
    <property type="entry name" value="LPS_length_determ_N"/>
</dbReference>
<dbReference type="Pfam" id="PF02706">
    <property type="entry name" value="Wzz"/>
    <property type="match status" value="1"/>
</dbReference>
<dbReference type="PANTHER" id="PTHR32309">
    <property type="entry name" value="TYROSINE-PROTEIN KINASE"/>
    <property type="match status" value="1"/>
</dbReference>
<dbReference type="AlphaFoldDB" id="A0A4R1H9V9"/>
<keyword evidence="9" id="KW-1185">Reference proteome</keyword>
<feature type="domain" description="Polysaccharide chain length determinant N-terminal" evidence="7">
    <location>
        <begin position="30"/>
        <end position="125"/>
    </location>
</feature>
<dbReference type="PANTHER" id="PTHR32309:SF13">
    <property type="entry name" value="FERRIC ENTEROBACTIN TRANSPORT PROTEIN FEPE"/>
    <property type="match status" value="1"/>
</dbReference>
<evidence type="ECO:0000259" key="7">
    <source>
        <dbReference type="Pfam" id="PF02706"/>
    </source>
</evidence>
<proteinExistence type="predicted"/>
<reference evidence="8 9" key="1">
    <citation type="submission" date="2019-03" db="EMBL/GenBank/DDBJ databases">
        <title>Genomic Encyclopedia of Type Strains, Phase IV (KMG-IV): sequencing the most valuable type-strain genomes for metagenomic binning, comparative biology and taxonomic classification.</title>
        <authorList>
            <person name="Goeker M."/>
        </authorList>
    </citation>
    <scope>NUCLEOTIDE SEQUENCE [LARGE SCALE GENOMIC DNA]</scope>
    <source>
        <strain evidence="8 9">DSM 19610</strain>
    </source>
</reference>
<dbReference type="RefSeq" id="WP_243640756.1">
    <property type="nucleotide sequence ID" value="NZ_SMFX01000001.1"/>
</dbReference>
<comment type="caution">
    <text evidence="8">The sequence shown here is derived from an EMBL/GenBank/DDBJ whole genome shotgun (WGS) entry which is preliminary data.</text>
</comment>
<dbReference type="GO" id="GO:0005886">
    <property type="term" value="C:plasma membrane"/>
    <property type="evidence" value="ECO:0007669"/>
    <property type="project" value="UniProtKB-SubCell"/>
</dbReference>
<keyword evidence="3 6" id="KW-0812">Transmembrane</keyword>
<keyword evidence="4 6" id="KW-1133">Transmembrane helix</keyword>
<dbReference type="GO" id="GO:0004713">
    <property type="term" value="F:protein tyrosine kinase activity"/>
    <property type="evidence" value="ECO:0007669"/>
    <property type="project" value="TreeGrafter"/>
</dbReference>
<evidence type="ECO:0000313" key="9">
    <source>
        <dbReference type="Proteomes" id="UP000295707"/>
    </source>
</evidence>
<evidence type="ECO:0000313" key="8">
    <source>
        <dbReference type="EMBL" id="TCK18098.1"/>
    </source>
</evidence>
<dbReference type="Gene3D" id="3.30.1890.10">
    <property type="entry name" value="FepE-like"/>
    <property type="match status" value="1"/>
</dbReference>
<keyword evidence="5 6" id="KW-0472">Membrane</keyword>
<evidence type="ECO:0000256" key="6">
    <source>
        <dbReference type="SAM" id="Phobius"/>
    </source>
</evidence>
<comment type="subcellular location">
    <subcellularLocation>
        <location evidence="1">Cell membrane</location>
        <topology evidence="1">Multi-pass membrane protein</topology>
    </subcellularLocation>
</comment>
<evidence type="ECO:0000256" key="3">
    <source>
        <dbReference type="ARBA" id="ARBA00022692"/>
    </source>
</evidence>
<feature type="transmembrane region" description="Helical" evidence="6">
    <location>
        <begin position="45"/>
        <end position="64"/>
    </location>
</feature>
<gene>
    <name evidence="8" type="ORF">DFR30_1357</name>
</gene>
<dbReference type="SUPFAM" id="SSF160355">
    <property type="entry name" value="Bacterial polysaccharide co-polymerase-like"/>
    <property type="match status" value="1"/>
</dbReference>
<dbReference type="EMBL" id="SMFX01000001">
    <property type="protein sequence ID" value="TCK18098.1"/>
    <property type="molecule type" value="Genomic_DNA"/>
</dbReference>
<evidence type="ECO:0000256" key="2">
    <source>
        <dbReference type="ARBA" id="ARBA00022475"/>
    </source>
</evidence>
<evidence type="ECO:0000256" key="5">
    <source>
        <dbReference type="ARBA" id="ARBA00023136"/>
    </source>
</evidence>
<accession>A0A4R1H9V9</accession>
<name>A0A4R1H9V9_9GAMM</name>